<keyword evidence="7" id="KW-0812">Transmembrane</keyword>
<evidence type="ECO:0000256" key="5">
    <source>
        <dbReference type="ARBA" id="ARBA00022833"/>
    </source>
</evidence>
<gene>
    <name evidence="9" type="ORF">ANCCAN_07240</name>
</gene>
<keyword evidence="2" id="KW-0963">Cytoplasm</keyword>
<dbReference type="InterPro" id="IPR013083">
    <property type="entry name" value="Znf_RING/FYVE/PHD"/>
</dbReference>
<keyword evidence="10" id="KW-1185">Reference proteome</keyword>
<dbReference type="Pfam" id="PF00643">
    <property type="entry name" value="zf-B_box"/>
    <property type="match status" value="1"/>
</dbReference>
<dbReference type="CDD" id="cd19764">
    <property type="entry name" value="Bbox2_TRIM9-like"/>
    <property type="match status" value="1"/>
</dbReference>
<accession>A0A368GQQ3</accession>
<dbReference type="GO" id="GO:0007411">
    <property type="term" value="P:axon guidance"/>
    <property type="evidence" value="ECO:0007669"/>
    <property type="project" value="TreeGrafter"/>
</dbReference>
<evidence type="ECO:0000256" key="1">
    <source>
        <dbReference type="ARBA" id="ARBA00004496"/>
    </source>
</evidence>
<dbReference type="GO" id="GO:0008270">
    <property type="term" value="F:zinc ion binding"/>
    <property type="evidence" value="ECO:0007669"/>
    <property type="project" value="UniProtKB-KW"/>
</dbReference>
<feature type="non-terminal residue" evidence="9">
    <location>
        <position position="1"/>
    </location>
</feature>
<dbReference type="InterPro" id="IPR050617">
    <property type="entry name" value="E3_ligase_FN3/SPRY"/>
</dbReference>
<dbReference type="Gene3D" id="4.10.830.40">
    <property type="match status" value="1"/>
</dbReference>
<dbReference type="Gene3D" id="3.30.40.10">
    <property type="entry name" value="Zinc/RING finger domain, C3HC4 (zinc finger)"/>
    <property type="match status" value="1"/>
</dbReference>
<reference evidence="9 10" key="1">
    <citation type="submission" date="2014-10" db="EMBL/GenBank/DDBJ databases">
        <title>Draft genome of the hookworm Ancylostoma caninum.</title>
        <authorList>
            <person name="Mitreva M."/>
        </authorList>
    </citation>
    <scope>NUCLEOTIDE SEQUENCE [LARGE SCALE GENOMIC DNA]</scope>
    <source>
        <strain evidence="9 10">Baltimore</strain>
    </source>
</reference>
<dbReference type="OrthoDB" id="295536at2759"/>
<dbReference type="InterPro" id="IPR017907">
    <property type="entry name" value="Znf_RING_CS"/>
</dbReference>
<evidence type="ECO:0000256" key="2">
    <source>
        <dbReference type="ARBA" id="ARBA00022490"/>
    </source>
</evidence>
<comment type="caution">
    <text evidence="9">The sequence shown here is derived from an EMBL/GenBank/DDBJ whole genome shotgun (WGS) entry which is preliminary data.</text>
</comment>
<dbReference type="PANTHER" id="PTHR24099:SF15">
    <property type="entry name" value="E3 UBIQUITIN-PROTEIN LIGASE TRIM9"/>
    <property type="match status" value="1"/>
</dbReference>
<dbReference type="PROSITE" id="PS00518">
    <property type="entry name" value="ZF_RING_1"/>
    <property type="match status" value="1"/>
</dbReference>
<keyword evidence="7" id="KW-1133">Transmembrane helix</keyword>
<evidence type="ECO:0000256" key="6">
    <source>
        <dbReference type="PROSITE-ProRule" id="PRU00024"/>
    </source>
</evidence>
<evidence type="ECO:0000313" key="10">
    <source>
        <dbReference type="Proteomes" id="UP000252519"/>
    </source>
</evidence>
<dbReference type="PANTHER" id="PTHR24099">
    <property type="entry name" value="E3 UBIQUITIN-PROTEIN LIGASE TRIM36-RELATED"/>
    <property type="match status" value="1"/>
</dbReference>
<dbReference type="Proteomes" id="UP000252519">
    <property type="component" value="Unassembled WGS sequence"/>
</dbReference>
<dbReference type="EMBL" id="JOJR01000074">
    <property type="protein sequence ID" value="RCN46702.1"/>
    <property type="molecule type" value="Genomic_DNA"/>
</dbReference>
<keyword evidence="3" id="KW-0479">Metal-binding</keyword>
<feature type="domain" description="B box-type" evidence="8">
    <location>
        <begin position="309"/>
        <end position="351"/>
    </location>
</feature>
<feature type="transmembrane region" description="Helical" evidence="7">
    <location>
        <begin position="38"/>
        <end position="63"/>
    </location>
</feature>
<dbReference type="Gene3D" id="3.30.160.60">
    <property type="entry name" value="Classic Zinc Finger"/>
    <property type="match status" value="1"/>
</dbReference>
<dbReference type="PROSITE" id="PS50119">
    <property type="entry name" value="ZF_BBOX"/>
    <property type="match status" value="2"/>
</dbReference>
<dbReference type="Pfam" id="PF15227">
    <property type="entry name" value="zf-C3HC4_4"/>
    <property type="match status" value="1"/>
</dbReference>
<dbReference type="GO" id="GO:0043005">
    <property type="term" value="C:neuron projection"/>
    <property type="evidence" value="ECO:0007669"/>
    <property type="project" value="TreeGrafter"/>
</dbReference>
<evidence type="ECO:0000313" key="9">
    <source>
        <dbReference type="EMBL" id="RCN46702.1"/>
    </source>
</evidence>
<keyword evidence="4 6" id="KW-0863">Zinc-finger</keyword>
<evidence type="ECO:0000256" key="7">
    <source>
        <dbReference type="SAM" id="Phobius"/>
    </source>
</evidence>
<feature type="domain" description="B box-type" evidence="8">
    <location>
        <begin position="249"/>
        <end position="298"/>
    </location>
</feature>
<dbReference type="InterPro" id="IPR000315">
    <property type="entry name" value="Znf_B-box"/>
</dbReference>
<dbReference type="SUPFAM" id="SSF57850">
    <property type="entry name" value="RING/U-box"/>
    <property type="match status" value="1"/>
</dbReference>
<keyword evidence="5" id="KW-0862">Zinc</keyword>
<evidence type="ECO:0000259" key="8">
    <source>
        <dbReference type="PROSITE" id="PS50119"/>
    </source>
</evidence>
<keyword evidence="7" id="KW-0472">Membrane</keyword>
<sequence>PLSICSFNCSLTHSLIHSFVHSFVCSSIHEHIFLLQQIAYFLVFHTFFLFSIFSFVYSIPIAVDAMEEELRCSHCRKFFEDPILLLCGHSYCRRCALKAQQPSSSVRPATPLGPSSHFPQILSSSPLSPHCSSSGASDTISVCISDPDHDSDKMSVLSEADSGVVCSRTSRPSSIVGPPIPRLPSILTPSTSGVIIPCGVCQKPSYYADEVAISNAPVNMAIQNVISRYFAQHPHLCPKDQKQSADDVKKEPNCQLCEENIRPATVFCEQCDIFYCQSCQVALHPQRGPLAKHTLVSAAQRRTTPTRTIKDLQCSQHKGEALTMFCLVCKTAVCCLCLQEVKHSSHDVQALSATCKAQKVSVHCSLRISHICHLAKGQRLRPQRDDDIRIVCVLVFPHLPPRMPRASVTAARTTATAVAVNDYANRRRS</sequence>
<evidence type="ECO:0000256" key="3">
    <source>
        <dbReference type="ARBA" id="ARBA00022723"/>
    </source>
</evidence>
<protein>
    <submittedName>
        <fullName evidence="9">B-box zinc finger</fullName>
    </submittedName>
</protein>
<dbReference type="AlphaFoldDB" id="A0A368GQQ3"/>
<dbReference type="Pfam" id="PF22586">
    <property type="entry name" value="ANCHR-like_BBOX"/>
    <property type="match status" value="1"/>
</dbReference>
<evidence type="ECO:0000256" key="4">
    <source>
        <dbReference type="ARBA" id="ARBA00022771"/>
    </source>
</evidence>
<proteinExistence type="predicted"/>
<dbReference type="GO" id="GO:0005737">
    <property type="term" value="C:cytoplasm"/>
    <property type="evidence" value="ECO:0007669"/>
    <property type="project" value="UniProtKB-SubCell"/>
</dbReference>
<name>A0A368GQQ3_ANCCA</name>
<dbReference type="STRING" id="29170.A0A368GQQ3"/>
<organism evidence="9 10">
    <name type="scientific">Ancylostoma caninum</name>
    <name type="common">Dog hookworm</name>
    <dbReference type="NCBI Taxonomy" id="29170"/>
    <lineage>
        <taxon>Eukaryota</taxon>
        <taxon>Metazoa</taxon>
        <taxon>Ecdysozoa</taxon>
        <taxon>Nematoda</taxon>
        <taxon>Chromadorea</taxon>
        <taxon>Rhabditida</taxon>
        <taxon>Rhabditina</taxon>
        <taxon>Rhabditomorpha</taxon>
        <taxon>Strongyloidea</taxon>
        <taxon>Ancylostomatidae</taxon>
        <taxon>Ancylostomatinae</taxon>
        <taxon>Ancylostoma</taxon>
    </lineage>
</organism>
<comment type="subcellular location">
    <subcellularLocation>
        <location evidence="1">Cytoplasm</location>
    </subcellularLocation>
</comment>
<dbReference type="SUPFAM" id="SSF57845">
    <property type="entry name" value="B-box zinc-binding domain"/>
    <property type="match status" value="1"/>
</dbReference>
<dbReference type="SMART" id="SM00336">
    <property type="entry name" value="BBOX"/>
    <property type="match status" value="2"/>
</dbReference>